<dbReference type="EMBL" id="KE145364">
    <property type="protein sequence ID" value="EPE30239.1"/>
    <property type="molecule type" value="Genomic_DNA"/>
</dbReference>
<dbReference type="Proteomes" id="UP000016922">
    <property type="component" value="Unassembled WGS sequence"/>
</dbReference>
<evidence type="ECO:0000256" key="1">
    <source>
        <dbReference type="SAM" id="MobiDB-lite"/>
    </source>
</evidence>
<dbReference type="HOGENOM" id="CLU_079951_1_1_1"/>
<gene>
    <name evidence="3" type="ORF">GLAREA_12962</name>
</gene>
<feature type="compositionally biased region" description="Polar residues" evidence="1">
    <location>
        <begin position="179"/>
        <end position="189"/>
    </location>
</feature>
<sequence length="208" mass="22906">MGSTAKVANVIFRFFALCSAAIVAGIIGHGIYLIGKGGGNIDSRIIYTEALAGISIFFALIFLPPFIHAFWAAPLDLAIFIMWMVSFGLLENASDRNACSAYWQYNYWGYYWGYYWRDYPVTYGTTAIANSAGCIEWRTALAFIFLGGMCWFVNACIGAIHLASRHDEAKEVKERKKSTSSVPPQTPHTAHTEADPAGAAPVRVQETV</sequence>
<organism evidence="3 4">
    <name type="scientific">Glarea lozoyensis (strain ATCC 20868 / MF5171)</name>
    <dbReference type="NCBI Taxonomy" id="1116229"/>
    <lineage>
        <taxon>Eukaryota</taxon>
        <taxon>Fungi</taxon>
        <taxon>Dikarya</taxon>
        <taxon>Ascomycota</taxon>
        <taxon>Pezizomycotina</taxon>
        <taxon>Leotiomycetes</taxon>
        <taxon>Helotiales</taxon>
        <taxon>Helotiaceae</taxon>
        <taxon>Glarea</taxon>
    </lineage>
</organism>
<evidence type="ECO:0000313" key="4">
    <source>
        <dbReference type="Proteomes" id="UP000016922"/>
    </source>
</evidence>
<dbReference type="GeneID" id="19472002"/>
<dbReference type="AlphaFoldDB" id="S3CZ96"/>
<reference evidence="3 4" key="1">
    <citation type="journal article" date="2013" name="BMC Genomics">
        <title>Genomics-driven discovery of the pneumocandin biosynthetic gene cluster in the fungus Glarea lozoyensis.</title>
        <authorList>
            <person name="Chen L."/>
            <person name="Yue Q."/>
            <person name="Zhang X."/>
            <person name="Xiang M."/>
            <person name="Wang C."/>
            <person name="Li S."/>
            <person name="Che Y."/>
            <person name="Ortiz-Lopez F.J."/>
            <person name="Bills G.F."/>
            <person name="Liu X."/>
            <person name="An Z."/>
        </authorList>
    </citation>
    <scope>NUCLEOTIDE SEQUENCE [LARGE SCALE GENOMIC DNA]</scope>
    <source>
        <strain evidence="4">ATCC 20868 / MF5171</strain>
    </source>
</reference>
<dbReference type="OrthoDB" id="4074965at2759"/>
<dbReference type="RefSeq" id="XP_008082632.1">
    <property type="nucleotide sequence ID" value="XM_008084441.1"/>
</dbReference>
<evidence type="ECO:0008006" key="5">
    <source>
        <dbReference type="Google" id="ProtNLM"/>
    </source>
</evidence>
<keyword evidence="2" id="KW-0812">Transmembrane</keyword>
<keyword evidence="4" id="KW-1185">Reference proteome</keyword>
<feature type="transmembrane region" description="Helical" evidence="2">
    <location>
        <begin position="46"/>
        <end position="63"/>
    </location>
</feature>
<feature type="region of interest" description="Disordered" evidence="1">
    <location>
        <begin position="171"/>
        <end position="208"/>
    </location>
</feature>
<evidence type="ECO:0000256" key="2">
    <source>
        <dbReference type="SAM" id="Phobius"/>
    </source>
</evidence>
<protein>
    <recommendedName>
        <fullName evidence="5">MARVEL domain-containing protein</fullName>
    </recommendedName>
</protein>
<keyword evidence="2" id="KW-1133">Transmembrane helix</keyword>
<feature type="transmembrane region" description="Helical" evidence="2">
    <location>
        <begin position="140"/>
        <end position="163"/>
    </location>
</feature>
<dbReference type="PANTHER" id="PTHR39608:SF1">
    <property type="entry name" value="INTEGRAL MEMBRANE PROTEIN (AFU_ORTHOLOGUE AFUA_5G08640)"/>
    <property type="match status" value="1"/>
</dbReference>
<dbReference type="OMA" id="YWGRFYR"/>
<dbReference type="PANTHER" id="PTHR39608">
    <property type="entry name" value="INTEGRAL MEMBRANE PROTEIN (AFU_ORTHOLOGUE AFUA_5G08640)"/>
    <property type="match status" value="1"/>
</dbReference>
<accession>S3CZ96</accession>
<evidence type="ECO:0000313" key="3">
    <source>
        <dbReference type="EMBL" id="EPE30239.1"/>
    </source>
</evidence>
<proteinExistence type="predicted"/>
<dbReference type="eggNOG" id="ENOG502SWK2">
    <property type="taxonomic scope" value="Eukaryota"/>
</dbReference>
<keyword evidence="2" id="KW-0472">Membrane</keyword>
<feature type="transmembrane region" description="Helical" evidence="2">
    <location>
        <begin position="12"/>
        <end position="34"/>
    </location>
</feature>
<feature type="transmembrane region" description="Helical" evidence="2">
    <location>
        <begin position="69"/>
        <end position="90"/>
    </location>
</feature>
<dbReference type="KEGG" id="glz:GLAREA_12962"/>
<name>S3CZ96_GLAL2</name>